<dbReference type="CDD" id="cd03784">
    <property type="entry name" value="GT1_Gtf-like"/>
    <property type="match status" value="1"/>
</dbReference>
<evidence type="ECO:0000256" key="1">
    <source>
        <dbReference type="ARBA" id="ARBA00009995"/>
    </source>
</evidence>
<dbReference type="InterPro" id="IPR002213">
    <property type="entry name" value="UDP_glucos_trans"/>
</dbReference>
<evidence type="ECO:0000313" key="6">
    <source>
        <dbReference type="Proteomes" id="UP000257109"/>
    </source>
</evidence>
<feature type="non-terminal residue" evidence="5">
    <location>
        <position position="1"/>
    </location>
</feature>
<dbReference type="Gene3D" id="3.40.50.2000">
    <property type="entry name" value="Glycogen Phosphorylase B"/>
    <property type="match status" value="2"/>
</dbReference>
<evidence type="ECO:0000256" key="3">
    <source>
        <dbReference type="ARBA" id="ARBA00022679"/>
    </source>
</evidence>
<dbReference type="STRING" id="157652.A0A371ECN2"/>
<keyword evidence="3" id="KW-0808">Transferase</keyword>
<comment type="caution">
    <text evidence="5">The sequence shown here is derived from an EMBL/GenBank/DDBJ whole genome shotgun (WGS) entry which is preliminary data.</text>
</comment>
<dbReference type="OrthoDB" id="5835829at2759"/>
<reference evidence="5" key="1">
    <citation type="submission" date="2018-05" db="EMBL/GenBank/DDBJ databases">
        <title>Draft genome of Mucuna pruriens seed.</title>
        <authorList>
            <person name="Nnadi N.E."/>
            <person name="Vos R."/>
            <person name="Hasami M.H."/>
            <person name="Devisetty U.K."/>
            <person name="Aguiy J.C."/>
        </authorList>
    </citation>
    <scope>NUCLEOTIDE SEQUENCE [LARGE SCALE GENOMIC DNA]</scope>
    <source>
        <strain evidence="5">JCA_2017</strain>
    </source>
</reference>
<keyword evidence="6" id="KW-1185">Reference proteome</keyword>
<dbReference type="Pfam" id="PF00201">
    <property type="entry name" value="UDPGT"/>
    <property type="match status" value="1"/>
</dbReference>
<name>A0A371ECN2_MUCPR</name>
<dbReference type="EMBL" id="QJKJ01014720">
    <property type="protein sequence ID" value="RDX63769.1"/>
    <property type="molecule type" value="Genomic_DNA"/>
</dbReference>
<dbReference type="PANTHER" id="PTHR48047:SF19">
    <property type="entry name" value="GLYCOSYLTRANSFERASE"/>
    <property type="match status" value="1"/>
</dbReference>
<dbReference type="GO" id="GO:0035251">
    <property type="term" value="F:UDP-glucosyltransferase activity"/>
    <property type="evidence" value="ECO:0007669"/>
    <property type="project" value="TreeGrafter"/>
</dbReference>
<evidence type="ECO:0000313" key="5">
    <source>
        <dbReference type="EMBL" id="RDX63769.1"/>
    </source>
</evidence>
<feature type="compositionally biased region" description="Polar residues" evidence="4">
    <location>
        <begin position="1"/>
        <end position="16"/>
    </location>
</feature>
<evidence type="ECO:0000256" key="4">
    <source>
        <dbReference type="SAM" id="MobiDB-lite"/>
    </source>
</evidence>
<gene>
    <name evidence="5" type="primary">UGT73C5</name>
    <name evidence="5" type="ORF">CR513_57763</name>
</gene>
<dbReference type="AlphaFoldDB" id="A0A371ECN2"/>
<dbReference type="FunFam" id="3.40.50.2000:FF:000047">
    <property type="entry name" value="Glycosyltransferase"/>
    <property type="match status" value="1"/>
</dbReference>
<proteinExistence type="inferred from homology"/>
<dbReference type="Proteomes" id="UP000257109">
    <property type="component" value="Unassembled WGS sequence"/>
</dbReference>
<accession>A0A371ECN2</accession>
<sequence>MKHETNLPSNFQSSRDTTQERSMERTPECNLHFVFIPLMVPGQIPPLVDMAKLMARRNVKVTIVTTPAASIRFSASINREIQSGSPIQIQLVRFPNAESGIQEELRNFKSIPARDFKENFITSLDILQPQLEALLQKLNPFPCCIISDKHILCVADIANKFKVPRITFDWTNCINLLCSHNMDAYKVYETGSDSDQIIVPGLPHRIEMRKSQLPTIFNSGPTMKFYALRERIRVSQEEAYGIVVNSFEELEAEYVKEYQRVSGLKVWCVGPLFLSNKDHLEKSWKGRKDTNATEIEVDQYVKWLDSWPPCSVIYVFLGSLDLVTHKQFIEIALGLEATKRPFIWVLRGAYKKTETEKWLAEEKFEERVKERGILIRGWAPQVLLLSHKAIGVFFTHCGWSSTIEAICLGVPLVTFPVFSYQFVNEKFIVQVAEIGVRVGAEIAIHCGEEDKYGDCVHVSRENVKEALEKVMGEGEEKEERRERARKYVDIAKKAIEEGGSSYRNMSMLIDDIIYFYSLNQS</sequence>
<feature type="region of interest" description="Disordered" evidence="4">
    <location>
        <begin position="1"/>
        <end position="24"/>
    </location>
</feature>
<organism evidence="5 6">
    <name type="scientific">Mucuna pruriens</name>
    <name type="common">Velvet bean</name>
    <name type="synonym">Dolichos pruriens</name>
    <dbReference type="NCBI Taxonomy" id="157652"/>
    <lineage>
        <taxon>Eukaryota</taxon>
        <taxon>Viridiplantae</taxon>
        <taxon>Streptophyta</taxon>
        <taxon>Embryophyta</taxon>
        <taxon>Tracheophyta</taxon>
        <taxon>Spermatophyta</taxon>
        <taxon>Magnoliopsida</taxon>
        <taxon>eudicotyledons</taxon>
        <taxon>Gunneridae</taxon>
        <taxon>Pentapetalae</taxon>
        <taxon>rosids</taxon>
        <taxon>fabids</taxon>
        <taxon>Fabales</taxon>
        <taxon>Fabaceae</taxon>
        <taxon>Papilionoideae</taxon>
        <taxon>50 kb inversion clade</taxon>
        <taxon>NPAAA clade</taxon>
        <taxon>indigoferoid/millettioid clade</taxon>
        <taxon>Phaseoleae</taxon>
        <taxon>Mucuna</taxon>
    </lineage>
</organism>
<dbReference type="PANTHER" id="PTHR48047">
    <property type="entry name" value="GLYCOSYLTRANSFERASE"/>
    <property type="match status" value="1"/>
</dbReference>
<keyword evidence="2" id="KW-0328">Glycosyltransferase</keyword>
<protein>
    <submittedName>
        <fullName evidence="5">UDP-glycosyltransferase 73C5</fullName>
    </submittedName>
</protein>
<evidence type="ECO:0000256" key="2">
    <source>
        <dbReference type="ARBA" id="ARBA00022676"/>
    </source>
</evidence>
<comment type="similarity">
    <text evidence="1">Belongs to the UDP-glycosyltransferase family.</text>
</comment>
<dbReference type="SUPFAM" id="SSF53756">
    <property type="entry name" value="UDP-Glycosyltransferase/glycogen phosphorylase"/>
    <property type="match status" value="1"/>
</dbReference>